<gene>
    <name evidence="6" type="ORF">QJ048_18525</name>
</gene>
<dbReference type="Gene3D" id="3.30.450.20">
    <property type="entry name" value="PAS domain"/>
    <property type="match status" value="1"/>
</dbReference>
<organism evidence="6 7">
    <name type="scientific">Pinibacter soli</name>
    <dbReference type="NCBI Taxonomy" id="3044211"/>
    <lineage>
        <taxon>Bacteria</taxon>
        <taxon>Pseudomonadati</taxon>
        <taxon>Bacteroidota</taxon>
        <taxon>Chitinophagia</taxon>
        <taxon>Chitinophagales</taxon>
        <taxon>Chitinophagaceae</taxon>
        <taxon>Pinibacter</taxon>
    </lineage>
</organism>
<dbReference type="Pfam" id="PF02518">
    <property type="entry name" value="HATPase_c"/>
    <property type="match status" value="1"/>
</dbReference>
<dbReference type="EMBL" id="JASBRG010000007">
    <property type="protein sequence ID" value="MDI3321800.1"/>
    <property type="molecule type" value="Genomic_DNA"/>
</dbReference>
<dbReference type="Gene3D" id="1.20.5.1930">
    <property type="match status" value="1"/>
</dbReference>
<dbReference type="SUPFAM" id="SSF55785">
    <property type="entry name" value="PYP-like sensor domain (PAS domain)"/>
    <property type="match status" value="1"/>
</dbReference>
<dbReference type="InterPro" id="IPR000014">
    <property type="entry name" value="PAS"/>
</dbReference>
<evidence type="ECO:0000256" key="3">
    <source>
        <dbReference type="ARBA" id="ARBA00023012"/>
    </source>
</evidence>
<sequence>MNLNQPLKDQSSSHLSVVKTDGEFEDMVNKAPVGVCKMSFDGTLLYVNEKLARFLDLTPADAIGRNYLEFYKSETNTGYNYWQDLMRSGNLPYYHGWVDLTSKNNGIVPCHVNMQHIKDEEGNAQYFLCIFDRFQEEQIMQQHLYEERISYQQSIATTILKAQEKERAFLAEELHDNINQLLATTKLYIDSAKSAKPDQLHELLERSSIHVVQVINELRNLSKRLTPPSTENTSLVNNIINLFEDTEKLSGIAVEIVHTDFDETHLSREKKLMIYRILQEQFNNILKHADCTKISVIIRNKGLMVELIVEDNGKGFNTNASYQNGLGLKNIRNRVDLYDGRCSVYSAPGKGCRVHIEFEA</sequence>
<dbReference type="PANTHER" id="PTHR24421">
    <property type="entry name" value="NITRATE/NITRITE SENSOR PROTEIN NARX-RELATED"/>
    <property type="match status" value="1"/>
</dbReference>
<evidence type="ECO:0000259" key="4">
    <source>
        <dbReference type="PROSITE" id="PS50109"/>
    </source>
</evidence>
<evidence type="ECO:0000256" key="2">
    <source>
        <dbReference type="ARBA" id="ARBA00022777"/>
    </source>
</evidence>
<protein>
    <submittedName>
        <fullName evidence="6">PAS domain-containing protein</fullName>
    </submittedName>
</protein>
<dbReference type="PROSITE" id="PS50112">
    <property type="entry name" value="PAS"/>
    <property type="match status" value="1"/>
</dbReference>
<accession>A0ABT6RGW3</accession>
<dbReference type="InterPro" id="IPR003594">
    <property type="entry name" value="HATPase_dom"/>
</dbReference>
<dbReference type="PROSITE" id="PS50109">
    <property type="entry name" value="HIS_KIN"/>
    <property type="match status" value="1"/>
</dbReference>
<name>A0ABT6RGW3_9BACT</name>
<dbReference type="InterPro" id="IPR005467">
    <property type="entry name" value="His_kinase_dom"/>
</dbReference>
<dbReference type="CDD" id="cd00130">
    <property type="entry name" value="PAS"/>
    <property type="match status" value="1"/>
</dbReference>
<dbReference type="SMART" id="SM00387">
    <property type="entry name" value="HATPase_c"/>
    <property type="match status" value="1"/>
</dbReference>
<dbReference type="InterPro" id="IPR035965">
    <property type="entry name" value="PAS-like_dom_sf"/>
</dbReference>
<keyword evidence="2" id="KW-0418">Kinase</keyword>
<evidence type="ECO:0000313" key="6">
    <source>
        <dbReference type="EMBL" id="MDI3321800.1"/>
    </source>
</evidence>
<keyword evidence="7" id="KW-1185">Reference proteome</keyword>
<dbReference type="InterPro" id="IPR011712">
    <property type="entry name" value="Sig_transdc_His_kin_sub3_dim/P"/>
</dbReference>
<dbReference type="InterPro" id="IPR036890">
    <property type="entry name" value="HATPase_C_sf"/>
</dbReference>
<evidence type="ECO:0000259" key="5">
    <source>
        <dbReference type="PROSITE" id="PS50112"/>
    </source>
</evidence>
<evidence type="ECO:0000313" key="7">
    <source>
        <dbReference type="Proteomes" id="UP001226434"/>
    </source>
</evidence>
<comment type="caution">
    <text evidence="6">The sequence shown here is derived from an EMBL/GenBank/DDBJ whole genome shotgun (WGS) entry which is preliminary data.</text>
</comment>
<dbReference type="Pfam" id="PF07730">
    <property type="entry name" value="HisKA_3"/>
    <property type="match status" value="1"/>
</dbReference>
<feature type="domain" description="Histidine kinase" evidence="4">
    <location>
        <begin position="169"/>
        <end position="360"/>
    </location>
</feature>
<dbReference type="Gene3D" id="3.30.565.10">
    <property type="entry name" value="Histidine kinase-like ATPase, C-terminal domain"/>
    <property type="match status" value="1"/>
</dbReference>
<dbReference type="SMART" id="SM00091">
    <property type="entry name" value="PAS"/>
    <property type="match status" value="1"/>
</dbReference>
<proteinExistence type="predicted"/>
<dbReference type="Proteomes" id="UP001226434">
    <property type="component" value="Unassembled WGS sequence"/>
</dbReference>
<dbReference type="InterPro" id="IPR013767">
    <property type="entry name" value="PAS_fold"/>
</dbReference>
<keyword evidence="3" id="KW-0902">Two-component regulatory system</keyword>
<dbReference type="PANTHER" id="PTHR24421:SF59">
    <property type="entry name" value="OXYGEN SENSOR HISTIDINE KINASE NREB"/>
    <property type="match status" value="1"/>
</dbReference>
<dbReference type="NCBIfam" id="TIGR00229">
    <property type="entry name" value="sensory_box"/>
    <property type="match status" value="1"/>
</dbReference>
<reference evidence="6 7" key="1">
    <citation type="submission" date="2023-05" db="EMBL/GenBank/DDBJ databases">
        <title>Genome sequence of Pinibacter sp. MAH-24.</title>
        <authorList>
            <person name="Huq M.A."/>
        </authorList>
    </citation>
    <scope>NUCLEOTIDE SEQUENCE [LARGE SCALE GENOMIC DNA]</scope>
    <source>
        <strain evidence="6 7">MAH-24</strain>
    </source>
</reference>
<dbReference type="CDD" id="cd16917">
    <property type="entry name" value="HATPase_UhpB-NarQ-NarX-like"/>
    <property type="match status" value="1"/>
</dbReference>
<feature type="domain" description="PAS" evidence="5">
    <location>
        <begin position="20"/>
        <end position="74"/>
    </location>
</feature>
<keyword evidence="1" id="KW-0808">Transferase</keyword>
<dbReference type="Pfam" id="PF00989">
    <property type="entry name" value="PAS"/>
    <property type="match status" value="1"/>
</dbReference>
<dbReference type="SUPFAM" id="SSF55874">
    <property type="entry name" value="ATPase domain of HSP90 chaperone/DNA topoisomerase II/histidine kinase"/>
    <property type="match status" value="1"/>
</dbReference>
<dbReference type="InterPro" id="IPR050482">
    <property type="entry name" value="Sensor_HK_TwoCompSys"/>
</dbReference>
<dbReference type="RefSeq" id="WP_282335906.1">
    <property type="nucleotide sequence ID" value="NZ_JASBRG010000007.1"/>
</dbReference>
<evidence type="ECO:0000256" key="1">
    <source>
        <dbReference type="ARBA" id="ARBA00022679"/>
    </source>
</evidence>